<dbReference type="AlphaFoldDB" id="A0AAV9JUJ0"/>
<evidence type="ECO:0000256" key="4">
    <source>
        <dbReference type="ARBA" id="ARBA00022723"/>
    </source>
</evidence>
<evidence type="ECO:0000256" key="7">
    <source>
        <dbReference type="ARBA" id="ARBA00025795"/>
    </source>
</evidence>
<evidence type="ECO:0000259" key="9">
    <source>
        <dbReference type="PROSITE" id="PS51405"/>
    </source>
</evidence>
<feature type="domain" description="Heme haloperoxidase family profile" evidence="9">
    <location>
        <begin position="120"/>
        <end position="345"/>
    </location>
</feature>
<keyword evidence="6" id="KW-0408">Iron</keyword>
<comment type="caution">
    <text evidence="10">The sequence shown here is derived from an EMBL/GenBank/DDBJ whole genome shotgun (WGS) entry which is preliminary data.</text>
</comment>
<dbReference type="Proteomes" id="UP001324427">
    <property type="component" value="Unassembled WGS sequence"/>
</dbReference>
<keyword evidence="5" id="KW-0560">Oxidoreductase</keyword>
<evidence type="ECO:0000256" key="8">
    <source>
        <dbReference type="SAM" id="SignalP"/>
    </source>
</evidence>
<dbReference type="PANTHER" id="PTHR33577:SF15">
    <property type="entry name" value="HEME HALOPEROXIDASE FAMILY PROFILE DOMAIN-CONTAINING PROTEIN"/>
    <property type="match status" value="1"/>
</dbReference>
<name>A0AAV9JUJ0_9PEZI</name>
<dbReference type="GO" id="GO:0046872">
    <property type="term" value="F:metal ion binding"/>
    <property type="evidence" value="ECO:0007669"/>
    <property type="project" value="UniProtKB-KW"/>
</dbReference>
<evidence type="ECO:0000313" key="11">
    <source>
        <dbReference type="Proteomes" id="UP001324427"/>
    </source>
</evidence>
<sequence length="457" mass="48791">MAYSSIKTFALLALASAVTATPCPYGALAERGALPKAEADKFFAARAERDVNIDDIKLSKREAEHAAQEKFYKRQVDLGDLLLGGGLLNGVLQPFTGVLADLDVPVPQEFSLKEIPGDDVAHQYVAPGKTDVRGMCPTLNTMANHGYISHTGITTFAEAANACQITLGFGYDTCIFLSAVGLLAGGDLVSGAYSIGGADSRVPNTLGPSLGISKHGFFEIDNSISREDYALGNQADFRLDRWEALVNITEKYGGEFGNSAFAEERVMRYNEAKNINPEFDAGVRWLAVSTAERVFIFRALPNGTHETLADYQNVAPFYLNETFPEEWYRRADAYTLAETGTDIANLLASSSEVTTPGVNEGLNNFVPLGIDLGSVTPTEATCFLASAIFDETPGFLAPGLVDNFDVVEAFLNGAVAPFFASFDCAISGYSQPGANASSSTAGVSTDCNILVNGVYQC</sequence>
<comment type="cofactor">
    <cofactor evidence="1">
        <name>heme b</name>
        <dbReference type="ChEBI" id="CHEBI:60344"/>
    </cofactor>
</comment>
<evidence type="ECO:0000256" key="1">
    <source>
        <dbReference type="ARBA" id="ARBA00001970"/>
    </source>
</evidence>
<gene>
    <name evidence="10" type="ORF">LTR36_007661</name>
</gene>
<dbReference type="InterPro" id="IPR036851">
    <property type="entry name" value="Chloroperoxidase-like_sf"/>
</dbReference>
<dbReference type="PROSITE" id="PS51405">
    <property type="entry name" value="HEME_HALOPEROXIDASE"/>
    <property type="match status" value="1"/>
</dbReference>
<dbReference type="Pfam" id="PF01328">
    <property type="entry name" value="Peroxidase_2"/>
    <property type="match status" value="1"/>
</dbReference>
<dbReference type="PANTHER" id="PTHR33577">
    <property type="entry name" value="STERIGMATOCYSTIN BIOSYNTHESIS PEROXIDASE STCC-RELATED"/>
    <property type="match status" value="1"/>
</dbReference>
<keyword evidence="4" id="KW-0479">Metal-binding</keyword>
<dbReference type="Gene3D" id="1.10.489.10">
    <property type="entry name" value="Chloroperoxidase-like"/>
    <property type="match status" value="1"/>
</dbReference>
<keyword evidence="11" id="KW-1185">Reference proteome</keyword>
<evidence type="ECO:0000256" key="3">
    <source>
        <dbReference type="ARBA" id="ARBA00022617"/>
    </source>
</evidence>
<proteinExistence type="inferred from homology"/>
<accession>A0AAV9JUJ0</accession>
<keyword evidence="2" id="KW-0575">Peroxidase</keyword>
<feature type="signal peptide" evidence="8">
    <location>
        <begin position="1"/>
        <end position="20"/>
    </location>
</feature>
<keyword evidence="3" id="KW-0349">Heme</keyword>
<reference evidence="10 11" key="1">
    <citation type="submission" date="2021-11" db="EMBL/GenBank/DDBJ databases">
        <title>Black yeast isolated from Biological Soil Crust.</title>
        <authorList>
            <person name="Kurbessoian T."/>
        </authorList>
    </citation>
    <scope>NUCLEOTIDE SEQUENCE [LARGE SCALE GENOMIC DNA]</scope>
    <source>
        <strain evidence="10 11">CCFEE 5522</strain>
    </source>
</reference>
<dbReference type="GO" id="GO:0004601">
    <property type="term" value="F:peroxidase activity"/>
    <property type="evidence" value="ECO:0007669"/>
    <property type="project" value="UniProtKB-KW"/>
</dbReference>
<evidence type="ECO:0000256" key="6">
    <source>
        <dbReference type="ARBA" id="ARBA00023004"/>
    </source>
</evidence>
<dbReference type="SUPFAM" id="SSF47571">
    <property type="entry name" value="Cloroperoxidase"/>
    <property type="match status" value="1"/>
</dbReference>
<evidence type="ECO:0000256" key="2">
    <source>
        <dbReference type="ARBA" id="ARBA00022559"/>
    </source>
</evidence>
<evidence type="ECO:0000256" key="5">
    <source>
        <dbReference type="ARBA" id="ARBA00023002"/>
    </source>
</evidence>
<feature type="chain" id="PRO_5043866361" description="Heme haloperoxidase family profile domain-containing protein" evidence="8">
    <location>
        <begin position="21"/>
        <end position="457"/>
    </location>
</feature>
<dbReference type="InterPro" id="IPR000028">
    <property type="entry name" value="Chloroperoxidase"/>
</dbReference>
<dbReference type="EMBL" id="JAVFHQ010000005">
    <property type="protein sequence ID" value="KAK4549203.1"/>
    <property type="molecule type" value="Genomic_DNA"/>
</dbReference>
<protein>
    <recommendedName>
        <fullName evidence="9">Heme haloperoxidase family profile domain-containing protein</fullName>
    </recommendedName>
</protein>
<evidence type="ECO:0000313" key="10">
    <source>
        <dbReference type="EMBL" id="KAK4549203.1"/>
    </source>
</evidence>
<organism evidence="10 11">
    <name type="scientific">Oleoguttula mirabilis</name>
    <dbReference type="NCBI Taxonomy" id="1507867"/>
    <lineage>
        <taxon>Eukaryota</taxon>
        <taxon>Fungi</taxon>
        <taxon>Dikarya</taxon>
        <taxon>Ascomycota</taxon>
        <taxon>Pezizomycotina</taxon>
        <taxon>Dothideomycetes</taxon>
        <taxon>Dothideomycetidae</taxon>
        <taxon>Mycosphaerellales</taxon>
        <taxon>Teratosphaeriaceae</taxon>
        <taxon>Oleoguttula</taxon>
    </lineage>
</organism>
<keyword evidence="8" id="KW-0732">Signal</keyword>
<comment type="similarity">
    <text evidence="7">Belongs to the chloroperoxidase family.</text>
</comment>